<dbReference type="EMBL" id="JH818668">
    <property type="protein sequence ID" value="EKC27209.1"/>
    <property type="molecule type" value="Genomic_DNA"/>
</dbReference>
<evidence type="ECO:0000313" key="2">
    <source>
        <dbReference type="EMBL" id="EKC27209.1"/>
    </source>
</evidence>
<gene>
    <name evidence="2" type="ORF">CGI_10006778</name>
</gene>
<reference evidence="2" key="1">
    <citation type="journal article" date="2012" name="Nature">
        <title>The oyster genome reveals stress adaptation and complexity of shell formation.</title>
        <authorList>
            <person name="Zhang G."/>
            <person name="Fang X."/>
            <person name="Guo X."/>
            <person name="Li L."/>
            <person name="Luo R."/>
            <person name="Xu F."/>
            <person name="Yang P."/>
            <person name="Zhang L."/>
            <person name="Wang X."/>
            <person name="Qi H."/>
            <person name="Xiong Z."/>
            <person name="Que H."/>
            <person name="Xie Y."/>
            <person name="Holland P.W."/>
            <person name="Paps J."/>
            <person name="Zhu Y."/>
            <person name="Wu F."/>
            <person name="Chen Y."/>
            <person name="Wang J."/>
            <person name="Peng C."/>
            <person name="Meng J."/>
            <person name="Yang L."/>
            <person name="Liu J."/>
            <person name="Wen B."/>
            <person name="Zhang N."/>
            <person name="Huang Z."/>
            <person name="Zhu Q."/>
            <person name="Feng Y."/>
            <person name="Mount A."/>
            <person name="Hedgecock D."/>
            <person name="Xu Z."/>
            <person name="Liu Y."/>
            <person name="Domazet-Loso T."/>
            <person name="Du Y."/>
            <person name="Sun X."/>
            <person name="Zhang S."/>
            <person name="Liu B."/>
            <person name="Cheng P."/>
            <person name="Jiang X."/>
            <person name="Li J."/>
            <person name="Fan D."/>
            <person name="Wang W."/>
            <person name="Fu W."/>
            <person name="Wang T."/>
            <person name="Wang B."/>
            <person name="Zhang J."/>
            <person name="Peng Z."/>
            <person name="Li Y."/>
            <person name="Li N."/>
            <person name="Wang J."/>
            <person name="Chen M."/>
            <person name="He Y."/>
            <person name="Tan F."/>
            <person name="Song X."/>
            <person name="Zheng Q."/>
            <person name="Huang R."/>
            <person name="Yang H."/>
            <person name="Du X."/>
            <person name="Chen L."/>
            <person name="Yang M."/>
            <person name="Gaffney P.M."/>
            <person name="Wang S."/>
            <person name="Luo L."/>
            <person name="She Z."/>
            <person name="Ming Y."/>
            <person name="Huang W."/>
            <person name="Zhang S."/>
            <person name="Huang B."/>
            <person name="Zhang Y."/>
            <person name="Qu T."/>
            <person name="Ni P."/>
            <person name="Miao G."/>
            <person name="Wang J."/>
            <person name="Wang Q."/>
            <person name="Steinberg C.E."/>
            <person name="Wang H."/>
            <person name="Li N."/>
            <person name="Qian L."/>
            <person name="Zhang G."/>
            <person name="Li Y."/>
            <person name="Yang H."/>
            <person name="Liu X."/>
            <person name="Wang J."/>
            <person name="Yin Y."/>
            <person name="Wang J."/>
        </authorList>
    </citation>
    <scope>NUCLEOTIDE SEQUENCE [LARGE SCALE GENOMIC DNA]</scope>
    <source>
        <strain evidence="2">05x7-T-G4-1.051#20</strain>
    </source>
</reference>
<feature type="region of interest" description="Disordered" evidence="1">
    <location>
        <begin position="296"/>
        <end position="564"/>
    </location>
</feature>
<feature type="compositionally biased region" description="Polar residues" evidence="1">
    <location>
        <begin position="361"/>
        <end position="371"/>
    </location>
</feature>
<name>K1Q7F3_MAGGI</name>
<feature type="compositionally biased region" description="Low complexity" evidence="1">
    <location>
        <begin position="192"/>
        <end position="211"/>
    </location>
</feature>
<feature type="region of interest" description="Disordered" evidence="1">
    <location>
        <begin position="120"/>
        <end position="144"/>
    </location>
</feature>
<dbReference type="HOGENOM" id="CLU_447088_0_0_1"/>
<feature type="compositionally biased region" description="Basic and acidic residues" evidence="1">
    <location>
        <begin position="312"/>
        <end position="322"/>
    </location>
</feature>
<feature type="region of interest" description="Disordered" evidence="1">
    <location>
        <begin position="1"/>
        <end position="20"/>
    </location>
</feature>
<protein>
    <submittedName>
        <fullName evidence="2">Uncharacterized protein</fullName>
    </submittedName>
</protein>
<organism evidence="2">
    <name type="scientific">Magallana gigas</name>
    <name type="common">Pacific oyster</name>
    <name type="synonym">Crassostrea gigas</name>
    <dbReference type="NCBI Taxonomy" id="29159"/>
    <lineage>
        <taxon>Eukaryota</taxon>
        <taxon>Metazoa</taxon>
        <taxon>Spiralia</taxon>
        <taxon>Lophotrochozoa</taxon>
        <taxon>Mollusca</taxon>
        <taxon>Bivalvia</taxon>
        <taxon>Autobranchia</taxon>
        <taxon>Pteriomorphia</taxon>
        <taxon>Ostreida</taxon>
        <taxon>Ostreoidea</taxon>
        <taxon>Ostreidae</taxon>
        <taxon>Magallana</taxon>
    </lineage>
</organism>
<feature type="compositionally biased region" description="Basic and acidic residues" evidence="1">
    <location>
        <begin position="343"/>
        <end position="360"/>
    </location>
</feature>
<accession>K1Q7F3</accession>
<feature type="compositionally biased region" description="Basic and acidic residues" evidence="1">
    <location>
        <begin position="457"/>
        <end position="480"/>
    </location>
</feature>
<dbReference type="InParanoid" id="K1Q7F3"/>
<feature type="compositionally biased region" description="Polar residues" evidence="1">
    <location>
        <begin position="427"/>
        <end position="440"/>
    </location>
</feature>
<feature type="compositionally biased region" description="Basic and acidic residues" evidence="1">
    <location>
        <begin position="529"/>
        <end position="556"/>
    </location>
</feature>
<feature type="compositionally biased region" description="Basic and acidic residues" evidence="1">
    <location>
        <begin position="1"/>
        <end position="11"/>
    </location>
</feature>
<feature type="compositionally biased region" description="Polar residues" evidence="1">
    <location>
        <begin position="127"/>
        <end position="144"/>
    </location>
</feature>
<proteinExistence type="predicted"/>
<feature type="compositionally biased region" description="Polar residues" evidence="1">
    <location>
        <begin position="483"/>
        <end position="522"/>
    </location>
</feature>
<feature type="compositionally biased region" description="Polar residues" evidence="1">
    <location>
        <begin position="387"/>
        <end position="405"/>
    </location>
</feature>
<evidence type="ECO:0000256" key="1">
    <source>
        <dbReference type="SAM" id="MobiDB-lite"/>
    </source>
</evidence>
<sequence length="611" mass="69283">MRTDVLSRRTLDPTLQQQGSGLNVMYPSYFDHQGKDKSEDKRRIIQEKVLVKHRYEQEKQNSFERHLVDSERRKGQRKIHGSDPKNISFDFRDSYQFENHRHYGTESARELHTFERMYDPDEEARRSQSSFGHLQSPRSGSSQVYDPQVDLYEKLSALKVPKINTQRVPGFTSYAQKFRKDSIMRSNNSSRSTMLSNSTVNSNMSSRNNSGRSRDLISPSRIPRRQRDITSETSLKSTESRGLHSVDSYNSRQGSIYSPLKTNERYNEWNDYSIPEGDLPDLIDGEIQELQKTKGALQAAKGARGTIQVTLKSDEKSKDKAKPSNNSKTGNKKSKKATTEQSTPKENEKSVNDAQHEEVGSSKQIQISQDFGNIKHSHKVSRGVAQTKETVNLQESVNDSKVQYNQKKRPNKSETREKTKEKSSKSLNDNLTESARPSQTTKEKGKSGESSKVPASNKDKLNKSQDIEKEIAKVQEDYLSHRAANNKQKQQSEKATTSNNKGNTTKPSKQPISTDSKTSAVKTGQIPEYKGEKTKAKTGDTSKKDNQEKETSDSKPKKGILRKTSSFKVIGNSDQYFGYMSMTDGVAGEKKEVKRVRYHADHYPEVRPISA</sequence>
<feature type="compositionally biased region" description="Polar residues" evidence="1">
    <location>
        <begin position="247"/>
        <end position="256"/>
    </location>
</feature>
<dbReference type="AlphaFoldDB" id="K1Q7F3"/>
<feature type="region of interest" description="Disordered" evidence="1">
    <location>
        <begin position="182"/>
        <end position="256"/>
    </location>
</feature>
<feature type="compositionally biased region" description="Basic and acidic residues" evidence="1">
    <location>
        <begin position="411"/>
        <end position="424"/>
    </location>
</feature>